<sequence length="34" mass="4094">MFWLCVMLLVWTARRILSWARAWLVARHPPVLSN</sequence>
<reference evidence="2" key="1">
    <citation type="submission" date="2014-09" db="EMBL/GenBank/DDBJ databases">
        <authorList>
            <person name="Magalhaes I.L.F."/>
            <person name="Oliveira U."/>
            <person name="Santos F.R."/>
            <person name="Vidigal T.H.D.A."/>
            <person name="Brescovit A.D."/>
            <person name="Santos A.J."/>
        </authorList>
    </citation>
    <scope>NUCLEOTIDE SEQUENCE</scope>
    <source>
        <tissue evidence="2">Shoot tissue taken approximately 20 cm above the soil surface</tissue>
    </source>
</reference>
<keyword evidence="1" id="KW-0732">Signal</keyword>
<proteinExistence type="predicted"/>
<dbReference type="EMBL" id="GBRH01249215">
    <property type="protein sequence ID" value="JAD48680.1"/>
    <property type="molecule type" value="Transcribed_RNA"/>
</dbReference>
<dbReference type="AlphaFoldDB" id="A0A0A9AIC8"/>
<protein>
    <submittedName>
        <fullName evidence="2">Uncharacterized protein</fullName>
    </submittedName>
</protein>
<reference evidence="2" key="2">
    <citation type="journal article" date="2015" name="Data Brief">
        <title>Shoot transcriptome of the giant reed, Arundo donax.</title>
        <authorList>
            <person name="Barrero R.A."/>
            <person name="Guerrero F.D."/>
            <person name="Moolhuijzen P."/>
            <person name="Goolsby J.A."/>
            <person name="Tidwell J."/>
            <person name="Bellgard S.E."/>
            <person name="Bellgard M.I."/>
        </authorList>
    </citation>
    <scope>NUCLEOTIDE SEQUENCE</scope>
    <source>
        <tissue evidence="2">Shoot tissue taken approximately 20 cm above the soil surface</tissue>
    </source>
</reference>
<accession>A0A0A9AIC8</accession>
<evidence type="ECO:0000313" key="2">
    <source>
        <dbReference type="EMBL" id="JAD48680.1"/>
    </source>
</evidence>
<evidence type="ECO:0000256" key="1">
    <source>
        <dbReference type="SAM" id="SignalP"/>
    </source>
</evidence>
<name>A0A0A9AIC8_ARUDO</name>
<feature type="chain" id="PRO_5002043885" evidence="1">
    <location>
        <begin position="19"/>
        <end position="34"/>
    </location>
</feature>
<organism evidence="2">
    <name type="scientific">Arundo donax</name>
    <name type="common">Giant reed</name>
    <name type="synonym">Donax arundinaceus</name>
    <dbReference type="NCBI Taxonomy" id="35708"/>
    <lineage>
        <taxon>Eukaryota</taxon>
        <taxon>Viridiplantae</taxon>
        <taxon>Streptophyta</taxon>
        <taxon>Embryophyta</taxon>
        <taxon>Tracheophyta</taxon>
        <taxon>Spermatophyta</taxon>
        <taxon>Magnoliopsida</taxon>
        <taxon>Liliopsida</taxon>
        <taxon>Poales</taxon>
        <taxon>Poaceae</taxon>
        <taxon>PACMAD clade</taxon>
        <taxon>Arundinoideae</taxon>
        <taxon>Arundineae</taxon>
        <taxon>Arundo</taxon>
    </lineage>
</organism>
<feature type="signal peptide" evidence="1">
    <location>
        <begin position="1"/>
        <end position="18"/>
    </location>
</feature>